<name>X1ADJ5_9ZZZZ</name>
<dbReference type="AlphaFoldDB" id="X1ADJ5"/>
<dbReference type="EMBL" id="BART01006683">
    <property type="protein sequence ID" value="GAG67937.1"/>
    <property type="molecule type" value="Genomic_DNA"/>
</dbReference>
<dbReference type="Gene3D" id="1.10.260.40">
    <property type="entry name" value="lambda repressor-like DNA-binding domains"/>
    <property type="match status" value="1"/>
</dbReference>
<dbReference type="SUPFAM" id="SSF47413">
    <property type="entry name" value="lambda repressor-like DNA-binding domains"/>
    <property type="match status" value="1"/>
</dbReference>
<evidence type="ECO:0000313" key="2">
    <source>
        <dbReference type="EMBL" id="GAG67937.1"/>
    </source>
</evidence>
<feature type="domain" description="HTH cro/C1-type" evidence="1">
    <location>
        <begin position="6"/>
        <end position="60"/>
    </location>
</feature>
<protein>
    <recommendedName>
        <fullName evidence="1">HTH cro/C1-type domain-containing protein</fullName>
    </recommendedName>
</protein>
<organism evidence="2">
    <name type="scientific">marine sediment metagenome</name>
    <dbReference type="NCBI Taxonomy" id="412755"/>
    <lineage>
        <taxon>unclassified sequences</taxon>
        <taxon>metagenomes</taxon>
        <taxon>ecological metagenomes</taxon>
    </lineage>
</organism>
<sequence>MLIVKIRDILKQKNRSVSWLQRETGISRYSLDLIVKEIKSPTVKQVKKIAEALDVSVSEILWEIVY</sequence>
<evidence type="ECO:0000259" key="1">
    <source>
        <dbReference type="PROSITE" id="PS50943"/>
    </source>
</evidence>
<dbReference type="InterPro" id="IPR001387">
    <property type="entry name" value="Cro/C1-type_HTH"/>
</dbReference>
<dbReference type="PROSITE" id="PS50943">
    <property type="entry name" value="HTH_CROC1"/>
    <property type="match status" value="1"/>
</dbReference>
<dbReference type="GO" id="GO:0003677">
    <property type="term" value="F:DNA binding"/>
    <property type="evidence" value="ECO:0007669"/>
    <property type="project" value="InterPro"/>
</dbReference>
<proteinExistence type="predicted"/>
<dbReference type="Pfam" id="PF13443">
    <property type="entry name" value="HTH_26"/>
    <property type="match status" value="1"/>
</dbReference>
<gene>
    <name evidence="2" type="ORF">S01H4_15243</name>
</gene>
<dbReference type="CDD" id="cd00093">
    <property type="entry name" value="HTH_XRE"/>
    <property type="match status" value="1"/>
</dbReference>
<reference evidence="2" key="1">
    <citation type="journal article" date="2014" name="Front. Microbiol.">
        <title>High frequency of phylogenetically diverse reductive dehalogenase-homologous genes in deep subseafloor sedimentary metagenomes.</title>
        <authorList>
            <person name="Kawai M."/>
            <person name="Futagami T."/>
            <person name="Toyoda A."/>
            <person name="Takaki Y."/>
            <person name="Nishi S."/>
            <person name="Hori S."/>
            <person name="Arai W."/>
            <person name="Tsubouchi T."/>
            <person name="Morono Y."/>
            <person name="Uchiyama I."/>
            <person name="Ito T."/>
            <person name="Fujiyama A."/>
            <person name="Inagaki F."/>
            <person name="Takami H."/>
        </authorList>
    </citation>
    <scope>NUCLEOTIDE SEQUENCE</scope>
    <source>
        <strain evidence="2">Expedition CK06-06</strain>
    </source>
</reference>
<comment type="caution">
    <text evidence="2">The sequence shown here is derived from an EMBL/GenBank/DDBJ whole genome shotgun (WGS) entry which is preliminary data.</text>
</comment>
<dbReference type="InterPro" id="IPR010982">
    <property type="entry name" value="Lambda_DNA-bd_dom_sf"/>
</dbReference>
<dbReference type="SMART" id="SM00530">
    <property type="entry name" value="HTH_XRE"/>
    <property type="match status" value="1"/>
</dbReference>
<accession>X1ADJ5</accession>